<gene>
    <name evidence="2" type="ORF">GCM10007933_36510</name>
</gene>
<name>A0ABQ6FFW6_9RHOO</name>
<dbReference type="InterPro" id="IPR016181">
    <property type="entry name" value="Acyl_CoA_acyltransferase"/>
</dbReference>
<organism evidence="2 3">
    <name type="scientific">Zoogloea oryzae</name>
    <dbReference type="NCBI Taxonomy" id="310767"/>
    <lineage>
        <taxon>Bacteria</taxon>
        <taxon>Pseudomonadati</taxon>
        <taxon>Pseudomonadota</taxon>
        <taxon>Betaproteobacteria</taxon>
        <taxon>Rhodocyclales</taxon>
        <taxon>Zoogloeaceae</taxon>
        <taxon>Zoogloea</taxon>
    </lineage>
</organism>
<feature type="domain" description="N-acetyltransferase" evidence="1">
    <location>
        <begin position="5"/>
        <end position="169"/>
    </location>
</feature>
<dbReference type="PROSITE" id="PS51186">
    <property type="entry name" value="GNAT"/>
    <property type="match status" value="1"/>
</dbReference>
<dbReference type="Pfam" id="PF00583">
    <property type="entry name" value="Acetyltransf_1"/>
    <property type="match status" value="1"/>
</dbReference>
<dbReference type="InterPro" id="IPR000182">
    <property type="entry name" value="GNAT_dom"/>
</dbReference>
<dbReference type="Gene3D" id="3.40.630.30">
    <property type="match status" value="1"/>
</dbReference>
<comment type="caution">
    <text evidence="2">The sequence shown here is derived from an EMBL/GenBank/DDBJ whole genome shotgun (WGS) entry which is preliminary data.</text>
</comment>
<sequence length="170" mass="18125">MGKTTEIRAMRAEDLAAVLEIQSCCYDAAKLESRESFLVKLEASPATCFIATVAGVSVGYLVAIPAEEGRPPSLNEPTYVPPPAANALYLHDLAVLPRARGSGAAAALVAAYFHTLRLSQARFGCLTAVNQSSTYWERHGFRSTSVADAEAGCMDTYGEGAQYMSLRVSV</sequence>
<proteinExistence type="predicted"/>
<evidence type="ECO:0000313" key="3">
    <source>
        <dbReference type="Proteomes" id="UP001157167"/>
    </source>
</evidence>
<dbReference type="EMBL" id="BSPX01000075">
    <property type="protein sequence ID" value="GLT24179.1"/>
    <property type="molecule type" value="Genomic_DNA"/>
</dbReference>
<evidence type="ECO:0000313" key="2">
    <source>
        <dbReference type="EMBL" id="GLT24179.1"/>
    </source>
</evidence>
<dbReference type="Proteomes" id="UP001157167">
    <property type="component" value="Unassembled WGS sequence"/>
</dbReference>
<accession>A0ABQ6FFW6</accession>
<keyword evidence="3" id="KW-1185">Reference proteome</keyword>
<dbReference type="SUPFAM" id="SSF55729">
    <property type="entry name" value="Acyl-CoA N-acyltransferases (Nat)"/>
    <property type="match status" value="1"/>
</dbReference>
<protein>
    <submittedName>
        <fullName evidence="2">N-acetyltransferase</fullName>
    </submittedName>
</protein>
<evidence type="ECO:0000259" key="1">
    <source>
        <dbReference type="PROSITE" id="PS51186"/>
    </source>
</evidence>
<reference evidence="3" key="1">
    <citation type="journal article" date="2019" name="Int. J. Syst. Evol. Microbiol.">
        <title>The Global Catalogue of Microorganisms (GCM) 10K type strain sequencing project: providing services to taxonomists for standard genome sequencing and annotation.</title>
        <authorList>
            <consortium name="The Broad Institute Genomics Platform"/>
            <consortium name="The Broad Institute Genome Sequencing Center for Infectious Disease"/>
            <person name="Wu L."/>
            <person name="Ma J."/>
        </authorList>
    </citation>
    <scope>NUCLEOTIDE SEQUENCE [LARGE SCALE GENOMIC DNA]</scope>
    <source>
        <strain evidence="3">NBRC 102407</strain>
    </source>
</reference>